<dbReference type="PRINTS" id="PR00149">
    <property type="entry name" value="FUMRATELYASE"/>
</dbReference>
<dbReference type="Pfam" id="PF00206">
    <property type="entry name" value="Lyase_1"/>
    <property type="match status" value="1"/>
</dbReference>
<organism evidence="2 3">
    <name type="scientific">Eimeria brunetti</name>
    <dbReference type="NCBI Taxonomy" id="51314"/>
    <lineage>
        <taxon>Eukaryota</taxon>
        <taxon>Sar</taxon>
        <taxon>Alveolata</taxon>
        <taxon>Apicomplexa</taxon>
        <taxon>Conoidasida</taxon>
        <taxon>Coccidia</taxon>
        <taxon>Eucoccidiorida</taxon>
        <taxon>Eimeriorina</taxon>
        <taxon>Eimeriidae</taxon>
        <taxon>Eimeria</taxon>
    </lineage>
</organism>
<dbReference type="GO" id="GO:0016829">
    <property type="term" value="F:lyase activity"/>
    <property type="evidence" value="ECO:0007669"/>
    <property type="project" value="UniProtKB-KW"/>
</dbReference>
<dbReference type="Gene3D" id="1.20.200.10">
    <property type="entry name" value="Fumarase/aspartase (Central domain)"/>
    <property type="match status" value="1"/>
</dbReference>
<protein>
    <submittedName>
        <fullName evidence="2">Adenylosuccinate lyase, putative</fullName>
    </submittedName>
</protein>
<dbReference type="InterPro" id="IPR024083">
    <property type="entry name" value="Fumarase/histidase_N"/>
</dbReference>
<dbReference type="InterPro" id="IPR047136">
    <property type="entry name" value="PurB_bact"/>
</dbReference>
<dbReference type="InterPro" id="IPR022761">
    <property type="entry name" value="Fumarate_lyase_N"/>
</dbReference>
<dbReference type="EMBL" id="HG713042">
    <property type="protein sequence ID" value="CDJ51923.1"/>
    <property type="molecule type" value="Genomic_DNA"/>
</dbReference>
<dbReference type="OrthoDB" id="406045at2759"/>
<dbReference type="InterPro" id="IPR000362">
    <property type="entry name" value="Fumarate_lyase_fam"/>
</dbReference>
<dbReference type="InterPro" id="IPR008948">
    <property type="entry name" value="L-Aspartase-like"/>
</dbReference>
<accession>U6LRQ3</accession>
<dbReference type="VEuPathDB" id="ToxoDB:EBH_0045640"/>
<proteinExistence type="predicted"/>
<dbReference type="PANTHER" id="PTHR43411">
    <property type="entry name" value="ADENYLOSUCCINATE LYASE"/>
    <property type="match status" value="1"/>
</dbReference>
<dbReference type="SUPFAM" id="SSF48557">
    <property type="entry name" value="L-aspartase-like"/>
    <property type="match status" value="1"/>
</dbReference>
<dbReference type="Gene3D" id="1.10.275.10">
    <property type="entry name" value="Fumarase/aspartase (N-terminal domain)"/>
    <property type="match status" value="1"/>
</dbReference>
<name>U6LRQ3_9EIME</name>
<evidence type="ECO:0000313" key="3">
    <source>
        <dbReference type="Proteomes" id="UP000030750"/>
    </source>
</evidence>
<reference evidence="2" key="1">
    <citation type="submission" date="2013-10" db="EMBL/GenBank/DDBJ databases">
        <title>Genomic analysis of the causative agents of coccidiosis in chickens.</title>
        <authorList>
            <person name="Reid A.J."/>
            <person name="Blake D."/>
            <person name="Billington K."/>
            <person name="Browne H."/>
            <person name="Dunn M."/>
            <person name="Hung S."/>
            <person name="Kawahara F."/>
            <person name="Miranda-Saavedra D."/>
            <person name="Mourier T."/>
            <person name="Nagra H."/>
            <person name="Otto T.D."/>
            <person name="Rawlings N."/>
            <person name="Sanchez A."/>
            <person name="Sanders M."/>
            <person name="Subramaniam C."/>
            <person name="Tay Y."/>
            <person name="Dear P."/>
            <person name="Doerig C."/>
            <person name="Gruber A."/>
            <person name="Parkinson J."/>
            <person name="Shirley M."/>
            <person name="Wan K.L."/>
            <person name="Berriman M."/>
            <person name="Tomley F."/>
            <person name="Pain A."/>
        </authorList>
    </citation>
    <scope>NUCLEOTIDE SEQUENCE [LARGE SCALE GENOMIC DNA]</scope>
    <source>
        <strain evidence="2">Houghton</strain>
    </source>
</reference>
<dbReference type="Proteomes" id="UP000030750">
    <property type="component" value="Unassembled WGS sequence"/>
</dbReference>
<evidence type="ECO:0000259" key="1">
    <source>
        <dbReference type="Pfam" id="PF00206"/>
    </source>
</evidence>
<keyword evidence="2" id="KW-0456">Lyase</keyword>
<keyword evidence="3" id="KW-1185">Reference proteome</keyword>
<reference evidence="2" key="2">
    <citation type="submission" date="2013-10" db="EMBL/GenBank/DDBJ databases">
        <authorList>
            <person name="Aslett M."/>
        </authorList>
    </citation>
    <scope>NUCLEOTIDE SEQUENCE [LARGE SCALE GENOMIC DNA]</scope>
    <source>
        <strain evidence="2">Houghton</strain>
    </source>
</reference>
<dbReference type="PANTHER" id="PTHR43411:SF1">
    <property type="entry name" value="ADENYLOSUCCINATE LYASE"/>
    <property type="match status" value="1"/>
</dbReference>
<gene>
    <name evidence="2" type="ORF">EBH_0045640</name>
</gene>
<dbReference type="AlphaFoldDB" id="U6LRQ3"/>
<feature type="domain" description="Fumarate lyase N-terminal" evidence="1">
    <location>
        <begin position="55"/>
        <end position="224"/>
    </location>
</feature>
<evidence type="ECO:0000313" key="2">
    <source>
        <dbReference type="EMBL" id="CDJ51923.1"/>
    </source>
</evidence>
<sequence length="232" mass="26582">MSTSNICPIDGRYRHITEDLRRVWGDAHLMGHRVYVELKWLEFFVANVHPRVPMTAEQLRDLQPLYEVREEHLKRIFEIEKETNHDVKAVEYYLRERLGGIPSLSAFSEFIHILCTSEDINSLSYALMLQQTLRKALLPAVESLLETLQTLAQQHADTPLLARTHGQPATPTTFGKEFAVYYHRLQKHKRKLEGVKAAGKFSGAVGNFNAHVVAFPHLDWPQLAQTFVEAAV</sequence>